<dbReference type="InterPro" id="IPR024968">
    <property type="entry name" value="SlpA_C_lactobacillus"/>
</dbReference>
<protein>
    <recommendedName>
        <fullName evidence="2">S-layer protein C-terminal domain-containing protein</fullName>
    </recommendedName>
</protein>
<evidence type="ECO:0000259" key="2">
    <source>
        <dbReference type="Pfam" id="PF03217"/>
    </source>
</evidence>
<dbReference type="STRING" id="1423775.FD03_GL001582"/>
<dbReference type="RefSeq" id="WP_025023123.1">
    <property type="nucleotide sequence ID" value="NZ_AZDZ01000019.1"/>
</dbReference>
<dbReference type="Proteomes" id="UP000051248">
    <property type="component" value="Unassembled WGS sequence"/>
</dbReference>
<dbReference type="EMBL" id="AZDZ01000019">
    <property type="protein sequence ID" value="KRK79217.1"/>
    <property type="molecule type" value="Genomic_DNA"/>
</dbReference>
<evidence type="ECO:0000313" key="4">
    <source>
        <dbReference type="Proteomes" id="UP000051248"/>
    </source>
</evidence>
<gene>
    <name evidence="3" type="ORF">FD03_GL001582</name>
</gene>
<accession>A0A0R1KFJ1</accession>
<sequence>MKIKSFAASLLTVASLALVTLGSTSNVQAATVATQAMSGVLYISNASGAQIYGTPTKESGIATTGASLDNSSAWKYTKAASVNGELFYAVGKNQWVKASDTSAQPTTQATTQMNKLMFVKANGLVNLYSSANGGYFTGNTVTGGYGYTVYESTTDANGQIWYNVGQNQWVNGQYMSDDNVTQTLTMNATAYDPAVLGSNMGYSGVAANLSKFPKGTHLRITDGNGKTYDRVVNDTGLFAYSNPNQLDIAMPNSEALSFGRQNVTVEVLG</sequence>
<reference evidence="3 4" key="1">
    <citation type="journal article" date="2015" name="Genome Announc.">
        <title>Expanding the biotechnology potential of lactobacilli through comparative genomics of 213 strains and associated genera.</title>
        <authorList>
            <person name="Sun Z."/>
            <person name="Harris H.M."/>
            <person name="McCann A."/>
            <person name="Guo C."/>
            <person name="Argimon S."/>
            <person name="Zhang W."/>
            <person name="Yang X."/>
            <person name="Jeffery I.B."/>
            <person name="Cooney J.C."/>
            <person name="Kagawa T.F."/>
            <person name="Liu W."/>
            <person name="Song Y."/>
            <person name="Salvetti E."/>
            <person name="Wrobel A."/>
            <person name="Rasinkangas P."/>
            <person name="Parkhill J."/>
            <person name="Rea M.C."/>
            <person name="O'Sullivan O."/>
            <person name="Ritari J."/>
            <person name="Douillard F.P."/>
            <person name="Paul Ross R."/>
            <person name="Yang R."/>
            <person name="Briner A.E."/>
            <person name="Felis G.E."/>
            <person name="de Vos W.M."/>
            <person name="Barrangou R."/>
            <person name="Klaenhammer T.R."/>
            <person name="Caufield P.W."/>
            <person name="Cui Y."/>
            <person name="Zhang H."/>
            <person name="O'Toole P.W."/>
        </authorList>
    </citation>
    <scope>NUCLEOTIDE SEQUENCE [LARGE SCALE GENOMIC DNA]</scope>
    <source>
        <strain evidence="3 4">DSM 19682</strain>
    </source>
</reference>
<comment type="caution">
    <text evidence="3">The sequence shown here is derived from an EMBL/GenBank/DDBJ whole genome shotgun (WGS) entry which is preliminary data.</text>
</comment>
<proteinExistence type="predicted"/>
<dbReference type="OrthoDB" id="2080739at2"/>
<keyword evidence="4" id="KW-1185">Reference proteome</keyword>
<feature type="domain" description="S-layer protein C-terminal" evidence="2">
    <location>
        <begin position="66"/>
        <end position="99"/>
    </location>
</feature>
<dbReference type="PATRIC" id="fig|1423775.4.peg.1613"/>
<organism evidence="3 4">
    <name type="scientific">Companilactobacillus nodensis DSM 19682 = JCM 14932 = NBRC 107160</name>
    <dbReference type="NCBI Taxonomy" id="1423775"/>
    <lineage>
        <taxon>Bacteria</taxon>
        <taxon>Bacillati</taxon>
        <taxon>Bacillota</taxon>
        <taxon>Bacilli</taxon>
        <taxon>Lactobacillales</taxon>
        <taxon>Lactobacillaceae</taxon>
        <taxon>Companilactobacillus</taxon>
    </lineage>
</organism>
<dbReference type="AlphaFoldDB" id="A0A0R1KFJ1"/>
<keyword evidence="1" id="KW-0732">Signal</keyword>
<feature type="signal peptide" evidence="1">
    <location>
        <begin position="1"/>
        <end position="29"/>
    </location>
</feature>
<feature type="chain" id="PRO_5006406610" description="S-layer protein C-terminal domain-containing protein" evidence="1">
    <location>
        <begin position="30"/>
        <end position="269"/>
    </location>
</feature>
<dbReference type="eggNOG" id="COG3103">
    <property type="taxonomic scope" value="Bacteria"/>
</dbReference>
<dbReference type="Pfam" id="PF03217">
    <property type="entry name" value="SlpA"/>
    <property type="match status" value="1"/>
</dbReference>
<name>A0A0R1KFJ1_9LACO</name>
<evidence type="ECO:0000313" key="3">
    <source>
        <dbReference type="EMBL" id="KRK79217.1"/>
    </source>
</evidence>
<evidence type="ECO:0000256" key="1">
    <source>
        <dbReference type="SAM" id="SignalP"/>
    </source>
</evidence>